<dbReference type="RefSeq" id="WP_039283163.1">
    <property type="nucleotide sequence ID" value="NZ_JTDI01000003.1"/>
</dbReference>
<evidence type="ECO:0000313" key="2">
    <source>
        <dbReference type="Proteomes" id="UP000031057"/>
    </source>
</evidence>
<dbReference type="Pfam" id="PF02515">
    <property type="entry name" value="CoA_transf_3"/>
    <property type="match status" value="1"/>
</dbReference>
<protein>
    <submittedName>
        <fullName evidence="1">Carnitine dehydratase</fullName>
    </submittedName>
</protein>
<dbReference type="GO" id="GO:0003824">
    <property type="term" value="F:catalytic activity"/>
    <property type="evidence" value="ECO:0007669"/>
    <property type="project" value="InterPro"/>
</dbReference>
<dbReference type="PANTHER" id="PTHR48228">
    <property type="entry name" value="SUCCINYL-COA--D-CITRAMALATE COA-TRANSFERASE"/>
    <property type="match status" value="1"/>
</dbReference>
<dbReference type="Proteomes" id="UP000031057">
    <property type="component" value="Unassembled WGS sequence"/>
</dbReference>
<name>A0A0B1ZPR0_9SPHN</name>
<proteinExistence type="predicted"/>
<dbReference type="Gene3D" id="3.40.50.10540">
    <property type="entry name" value="Crotonobetainyl-coa:carnitine coa-transferase, domain 1"/>
    <property type="match status" value="1"/>
</dbReference>
<keyword evidence="2" id="KW-1185">Reference proteome</keyword>
<organism evidence="1 2">
    <name type="scientific">Novosphingobium malaysiense</name>
    <dbReference type="NCBI Taxonomy" id="1348853"/>
    <lineage>
        <taxon>Bacteria</taxon>
        <taxon>Pseudomonadati</taxon>
        <taxon>Pseudomonadota</taxon>
        <taxon>Alphaproteobacteria</taxon>
        <taxon>Sphingomonadales</taxon>
        <taxon>Sphingomonadaceae</taxon>
        <taxon>Novosphingobium</taxon>
    </lineage>
</organism>
<comment type="caution">
    <text evidence="1">The sequence shown here is derived from an EMBL/GenBank/DDBJ whole genome shotgun (WGS) entry which is preliminary data.</text>
</comment>
<dbReference type="EMBL" id="JTDI01000003">
    <property type="protein sequence ID" value="KHK91284.1"/>
    <property type="molecule type" value="Genomic_DNA"/>
</dbReference>
<dbReference type="SUPFAM" id="SSF89796">
    <property type="entry name" value="CoA-transferase family III (CaiB/BaiF)"/>
    <property type="match status" value="1"/>
</dbReference>
<reference evidence="1 2" key="1">
    <citation type="submission" date="2014-10" db="EMBL/GenBank/DDBJ databases">
        <title>Genome sequence of Novosphingobium malaysiense MUSC 273(T).</title>
        <authorList>
            <person name="Lee L.-H."/>
        </authorList>
    </citation>
    <scope>NUCLEOTIDE SEQUENCE [LARGE SCALE GENOMIC DNA]</scope>
    <source>
        <strain evidence="1 2">MUSC 273</strain>
    </source>
</reference>
<dbReference type="InterPro" id="IPR050509">
    <property type="entry name" value="CoA-transferase_III"/>
</dbReference>
<dbReference type="STRING" id="1348853.LK12_10390"/>
<dbReference type="PANTHER" id="PTHR48228:SF2">
    <property type="entry name" value="E-CINNAMOYL-COA:R-PHENYLLACTATE COA TRANSFERASE LARGE SUBUNIT"/>
    <property type="match status" value="1"/>
</dbReference>
<evidence type="ECO:0000313" key="1">
    <source>
        <dbReference type="EMBL" id="KHK91284.1"/>
    </source>
</evidence>
<dbReference type="Gene3D" id="3.30.1540.10">
    <property type="entry name" value="formyl-coa transferase, domain 3"/>
    <property type="match status" value="1"/>
</dbReference>
<dbReference type="InterPro" id="IPR044855">
    <property type="entry name" value="CoA-Trfase_III_dom3_sf"/>
</dbReference>
<sequence>MKQVMKGVRVLEVAQFVFVPAAGAVLADWGADVIKVEHPVRGDAQRGMLSIAGAKLDPVVNPMIEHPNRGKRSIGIDVATEEGQKLIYELAKTADVFLTNYLPSARQKLKIDVEHIRAANPDIIYARGSGYGDKGPSRDRGAYDATAFWIHSGLGHALTPQEFDVPLTMGVGGMGDSISGMYLAGGIAAALYNRAQTGETSEIDVSLFNSAMWSMGQVIGPYLHTGKMMRVSKPQVGGAAVNPFLGHFKTSDERVISLFIMVPGPYIRDTFEHLGVPEAADDPRFADALSLMENSTAASEVITAAIGAQTFAYWCERLQTMRGQWAAVQTLLDLGDDPQAQANDTFMEVDPIDGSDPMRIVRSPVQFDHQAFATPRAPQPSEHTETVLLELGLEWDDIESLKANGAIA</sequence>
<dbReference type="AlphaFoldDB" id="A0A0B1ZPR0"/>
<dbReference type="InterPro" id="IPR023606">
    <property type="entry name" value="CoA-Trfase_III_dom_1_sf"/>
</dbReference>
<accession>A0A0B1ZPR0</accession>
<dbReference type="OrthoDB" id="7488526at2"/>
<gene>
    <name evidence="1" type="ORF">LK12_10390</name>
</gene>
<dbReference type="InterPro" id="IPR003673">
    <property type="entry name" value="CoA-Trfase_fam_III"/>
</dbReference>